<protein>
    <submittedName>
        <fullName evidence="5">Serine O-acetyltransferase</fullName>
    </submittedName>
</protein>
<sequence length="199" mass="22646">MILSKKDYLEYIQADKKALKTPDFKTRFIRSFRDLGEENYILNYTTALRKYELAKNLYKQKKTLAKLFFYLWHKILFNRKCRQTGMYLMPNVVDSGLRLIHPGYRYIPNVAQIGKNCTILPEVFIGKKHPGEKQPCVFIGENCYLGVRATILGPIRIGNNVTIGGGSVVVKDVPDNCVVAGNPAKIIRYKAGLNDDQPA</sequence>
<evidence type="ECO:0000256" key="1">
    <source>
        <dbReference type="ARBA" id="ARBA00007274"/>
    </source>
</evidence>
<dbReference type="AlphaFoldDB" id="A0A1T4RXW7"/>
<evidence type="ECO:0000256" key="2">
    <source>
        <dbReference type="ARBA" id="ARBA00022679"/>
    </source>
</evidence>
<dbReference type="InterPro" id="IPR018357">
    <property type="entry name" value="Hexapep_transf_CS"/>
</dbReference>
<dbReference type="EMBL" id="FUWU01000094">
    <property type="protein sequence ID" value="SKA20588.1"/>
    <property type="molecule type" value="Genomic_DNA"/>
</dbReference>
<keyword evidence="2 5" id="KW-0808">Transferase</keyword>
<name>A0A1T4RXW7_9BACT</name>
<comment type="similarity">
    <text evidence="1">Belongs to the transferase hexapeptide repeat family.</text>
</comment>
<dbReference type="SUPFAM" id="SSF51161">
    <property type="entry name" value="Trimeric LpxA-like enzymes"/>
    <property type="match status" value="1"/>
</dbReference>
<keyword evidence="3" id="KW-0677">Repeat</keyword>
<evidence type="ECO:0000313" key="6">
    <source>
        <dbReference type="Proteomes" id="UP000190449"/>
    </source>
</evidence>
<keyword evidence="4" id="KW-0012">Acyltransferase</keyword>
<dbReference type="Gene3D" id="2.160.10.10">
    <property type="entry name" value="Hexapeptide repeat proteins"/>
    <property type="match status" value="1"/>
</dbReference>
<dbReference type="STRING" id="28122.SAMN02745108_02890"/>
<gene>
    <name evidence="5" type="ORF">SAMN02745108_02890</name>
</gene>
<dbReference type="RefSeq" id="WP_078777517.1">
    <property type="nucleotide sequence ID" value="NZ_FUWU01000094.1"/>
</dbReference>
<dbReference type="CDD" id="cd03354">
    <property type="entry name" value="LbH_SAT"/>
    <property type="match status" value="1"/>
</dbReference>
<dbReference type="GO" id="GO:0016746">
    <property type="term" value="F:acyltransferase activity"/>
    <property type="evidence" value="ECO:0007669"/>
    <property type="project" value="UniProtKB-KW"/>
</dbReference>
<dbReference type="PANTHER" id="PTHR42811">
    <property type="entry name" value="SERINE ACETYLTRANSFERASE"/>
    <property type="match status" value="1"/>
</dbReference>
<dbReference type="Proteomes" id="UP000190449">
    <property type="component" value="Unassembled WGS sequence"/>
</dbReference>
<reference evidence="5 6" key="1">
    <citation type="submission" date="2017-02" db="EMBL/GenBank/DDBJ databases">
        <authorList>
            <person name="Peterson S.W."/>
        </authorList>
    </citation>
    <scope>NUCLEOTIDE SEQUENCE [LARGE SCALE GENOMIC DNA]</scope>
    <source>
        <strain evidence="5 6">ATCC 43854</strain>
    </source>
</reference>
<dbReference type="InterPro" id="IPR011004">
    <property type="entry name" value="Trimer_LpxA-like_sf"/>
</dbReference>
<dbReference type="Pfam" id="PF00132">
    <property type="entry name" value="Hexapep"/>
    <property type="match status" value="1"/>
</dbReference>
<dbReference type="InterPro" id="IPR001451">
    <property type="entry name" value="Hexapep"/>
</dbReference>
<evidence type="ECO:0000313" key="5">
    <source>
        <dbReference type="EMBL" id="SKA20588.1"/>
    </source>
</evidence>
<dbReference type="PROSITE" id="PS00101">
    <property type="entry name" value="HEXAPEP_TRANSFERASES"/>
    <property type="match status" value="1"/>
</dbReference>
<accession>A0A1T4RXW7</accession>
<organism evidence="5 6">
    <name type="scientific">Fibrobacter intestinalis</name>
    <dbReference type="NCBI Taxonomy" id="28122"/>
    <lineage>
        <taxon>Bacteria</taxon>
        <taxon>Pseudomonadati</taxon>
        <taxon>Fibrobacterota</taxon>
        <taxon>Fibrobacteria</taxon>
        <taxon>Fibrobacterales</taxon>
        <taxon>Fibrobacteraceae</taxon>
        <taxon>Fibrobacter</taxon>
    </lineage>
</organism>
<dbReference type="InterPro" id="IPR045304">
    <property type="entry name" value="LbH_SAT"/>
</dbReference>
<proteinExistence type="inferred from homology"/>
<evidence type="ECO:0000256" key="3">
    <source>
        <dbReference type="ARBA" id="ARBA00022737"/>
    </source>
</evidence>
<evidence type="ECO:0000256" key="4">
    <source>
        <dbReference type="ARBA" id="ARBA00023315"/>
    </source>
</evidence>